<proteinExistence type="predicted"/>
<feature type="non-terminal residue" evidence="1">
    <location>
        <position position="1"/>
    </location>
</feature>
<keyword evidence="2" id="KW-1185">Reference proteome</keyword>
<evidence type="ECO:0000313" key="1">
    <source>
        <dbReference type="EMBL" id="CAG8662233.1"/>
    </source>
</evidence>
<name>A0ACA9NNG9_9GLOM</name>
<protein>
    <submittedName>
        <fullName evidence="1">4886_t:CDS:1</fullName>
    </submittedName>
</protein>
<reference evidence="1" key="1">
    <citation type="submission" date="2021-06" db="EMBL/GenBank/DDBJ databases">
        <authorList>
            <person name="Kallberg Y."/>
            <person name="Tangrot J."/>
            <person name="Rosling A."/>
        </authorList>
    </citation>
    <scope>NUCLEOTIDE SEQUENCE</scope>
    <source>
        <strain evidence="1">MA461A</strain>
    </source>
</reference>
<evidence type="ECO:0000313" key="2">
    <source>
        <dbReference type="Proteomes" id="UP000789920"/>
    </source>
</evidence>
<organism evidence="1 2">
    <name type="scientific">Racocetra persica</name>
    <dbReference type="NCBI Taxonomy" id="160502"/>
    <lineage>
        <taxon>Eukaryota</taxon>
        <taxon>Fungi</taxon>
        <taxon>Fungi incertae sedis</taxon>
        <taxon>Mucoromycota</taxon>
        <taxon>Glomeromycotina</taxon>
        <taxon>Glomeromycetes</taxon>
        <taxon>Diversisporales</taxon>
        <taxon>Gigasporaceae</taxon>
        <taxon>Racocetra</taxon>
    </lineage>
</organism>
<sequence length="300" mass="30747">PRGVQNTIIPNRNLDRIDQADSVLDGEYDFPDTAGEGVNVFIVDTGIFKNHSEFKGRAKSGGFFCDGCASDNDDNGHGTNVAGIVAGKNFGVAKKSTVISVKVLDAGGFGTISGVIDGLLFVLGAHIKSTNKNSVVNMSLGGPKSDALNEAVKALTGAGIHVAVAAGNDALDACKSSPSSEPSAITVGAIQVDPNDKKKNKIAFFSNFGKCVDIFAPGLGVVSAGIFTDFDISALSGTSQATPHVAGTIALIIAKSGNQSPAKMATTLKDLSTKNVIDFGGNKAIEKSTPNNLLRVPAPK</sequence>
<accession>A0ACA9NNG9</accession>
<dbReference type="Proteomes" id="UP000789920">
    <property type="component" value="Unassembled WGS sequence"/>
</dbReference>
<gene>
    <name evidence="1" type="ORF">RPERSI_LOCUS8324</name>
</gene>
<comment type="caution">
    <text evidence="1">The sequence shown here is derived from an EMBL/GenBank/DDBJ whole genome shotgun (WGS) entry which is preliminary data.</text>
</comment>
<dbReference type="EMBL" id="CAJVQC010014935">
    <property type="protein sequence ID" value="CAG8662233.1"/>
    <property type="molecule type" value="Genomic_DNA"/>
</dbReference>